<proteinExistence type="predicted"/>
<accession>A0A9N9SI56</accession>
<evidence type="ECO:0000256" key="1">
    <source>
        <dbReference type="ARBA" id="ARBA00022737"/>
    </source>
</evidence>
<dbReference type="Pfam" id="PF00415">
    <property type="entry name" value="RCC1"/>
    <property type="match status" value="3"/>
</dbReference>
<dbReference type="PANTHER" id="PTHR22872">
    <property type="entry name" value="BTK-BINDING PROTEIN-RELATED"/>
    <property type="match status" value="1"/>
</dbReference>
<dbReference type="PROSITE" id="PS00626">
    <property type="entry name" value="RCC1_2"/>
    <property type="match status" value="2"/>
</dbReference>
<dbReference type="EMBL" id="OU896712">
    <property type="protein sequence ID" value="CAG9823238.1"/>
    <property type="molecule type" value="Genomic_DNA"/>
</dbReference>
<dbReference type="InterPro" id="IPR051625">
    <property type="entry name" value="Signaling_Regulatory_Domain"/>
</dbReference>
<dbReference type="PRINTS" id="PR00633">
    <property type="entry name" value="RCCNDNSATION"/>
</dbReference>
<dbReference type="InterPro" id="IPR000408">
    <property type="entry name" value="Reg_chr_condens"/>
</dbReference>
<organism evidence="3 4">
    <name type="scientific">Phaedon cochleariae</name>
    <name type="common">Mustard beetle</name>
    <dbReference type="NCBI Taxonomy" id="80249"/>
    <lineage>
        <taxon>Eukaryota</taxon>
        <taxon>Metazoa</taxon>
        <taxon>Ecdysozoa</taxon>
        <taxon>Arthropoda</taxon>
        <taxon>Hexapoda</taxon>
        <taxon>Insecta</taxon>
        <taxon>Pterygota</taxon>
        <taxon>Neoptera</taxon>
        <taxon>Endopterygota</taxon>
        <taxon>Coleoptera</taxon>
        <taxon>Polyphaga</taxon>
        <taxon>Cucujiformia</taxon>
        <taxon>Chrysomeloidea</taxon>
        <taxon>Chrysomelidae</taxon>
        <taxon>Chrysomelinae</taxon>
        <taxon>Chrysomelini</taxon>
        <taxon>Phaedon</taxon>
    </lineage>
</organism>
<dbReference type="SUPFAM" id="SSF50985">
    <property type="entry name" value="RCC1/BLIP-II"/>
    <property type="match status" value="1"/>
</dbReference>
<dbReference type="AlphaFoldDB" id="A0A9N9SI56"/>
<dbReference type="PROSITE" id="PS50012">
    <property type="entry name" value="RCC1_3"/>
    <property type="match status" value="3"/>
</dbReference>
<dbReference type="OrthoDB" id="5981550at2759"/>
<name>A0A9N9SI56_PHACE</name>
<dbReference type="Proteomes" id="UP001153737">
    <property type="component" value="Chromosome 6"/>
</dbReference>
<keyword evidence="1" id="KW-0677">Repeat</keyword>
<evidence type="ECO:0000256" key="2">
    <source>
        <dbReference type="PROSITE-ProRule" id="PRU00235"/>
    </source>
</evidence>
<evidence type="ECO:0000313" key="3">
    <source>
        <dbReference type="EMBL" id="CAG9823238.1"/>
    </source>
</evidence>
<evidence type="ECO:0000313" key="4">
    <source>
        <dbReference type="Proteomes" id="UP001153737"/>
    </source>
</evidence>
<feature type="repeat" description="RCC1" evidence="2">
    <location>
        <begin position="103"/>
        <end position="155"/>
    </location>
</feature>
<reference evidence="3" key="2">
    <citation type="submission" date="2022-10" db="EMBL/GenBank/DDBJ databases">
        <authorList>
            <consortium name="ENA_rothamsted_submissions"/>
            <consortium name="culmorum"/>
            <person name="King R."/>
        </authorList>
    </citation>
    <scope>NUCLEOTIDE SEQUENCE</scope>
</reference>
<keyword evidence="4" id="KW-1185">Reference proteome</keyword>
<dbReference type="InterPro" id="IPR009091">
    <property type="entry name" value="RCC1/BLIP-II"/>
</dbReference>
<sequence>MFGWGSTIHGELGLGGIEDEHVLTPTVLDWYLANTVVEAALGDNHTLLLSSDGNIFSCGNNDYGQLGHDLPRKRPQLVSGLSAHQITHIACGSMHSMALNRWGQVFTWGSDYHGQLGQQIGENIQPVPKIVKSLAKYHVVQICCGQRHSMALTNSELYHFLLAVSIHRGEILQLF</sequence>
<feature type="repeat" description="RCC1" evidence="2">
    <location>
        <begin position="53"/>
        <end position="102"/>
    </location>
</feature>
<reference evidence="3" key="1">
    <citation type="submission" date="2022-01" db="EMBL/GenBank/DDBJ databases">
        <authorList>
            <person name="King R."/>
        </authorList>
    </citation>
    <scope>NUCLEOTIDE SEQUENCE</scope>
</reference>
<feature type="repeat" description="RCC1" evidence="2">
    <location>
        <begin position="1"/>
        <end position="52"/>
    </location>
</feature>
<protein>
    <recommendedName>
        <fullName evidence="5">E3 ubiquitin-protein ligase HERC4</fullName>
    </recommendedName>
</protein>
<gene>
    <name evidence="3" type="ORF">PHAECO_LOCUS10207</name>
</gene>
<evidence type="ECO:0008006" key="5">
    <source>
        <dbReference type="Google" id="ProtNLM"/>
    </source>
</evidence>
<dbReference type="Gene3D" id="2.130.10.30">
    <property type="entry name" value="Regulator of chromosome condensation 1/beta-lactamase-inhibitor protein II"/>
    <property type="match status" value="1"/>
</dbReference>